<dbReference type="FunFam" id="2.60.40.10:FF:000369">
    <property type="entry name" value="Protein tyrosine phosphatase, receptor type B"/>
    <property type="match status" value="1"/>
</dbReference>
<gene>
    <name evidence="2" type="ORF">F2P81_025935</name>
</gene>
<name>A0A6A4RS13_SCOMX</name>
<dbReference type="SUPFAM" id="SSF49265">
    <property type="entry name" value="Fibronectin type III"/>
    <property type="match status" value="4"/>
</dbReference>
<dbReference type="Proteomes" id="UP000438429">
    <property type="component" value="Unassembled WGS sequence"/>
</dbReference>
<sequence length="305" mass="33469">MKSETVESTTTRHTLVDLTPGRLYNVTVVTEAGDLKNSRTVEARTGRERERQRREEGNKEYVLYLSLFPVPAPASNISVEFRNSTILSLSWQRPTGDLDALVVALSTNGTSRRETTTLPPNATEVTFDRLTPGSTYRLAVTSRSAELTSQSEISVSTAPAAAALLSLSPSSSGDLVLTWTPPPGHWERYRLSLFDGLQQLVDTGVDREAETFVFHGTDLTPGRTYRALLTVESNGLEAESSCEGSTAPAAVTNLHIRHSDETSLSAMWSHAPSGSRDGYFLTIRHGNRQMKNIRVINLSVIYRGD</sequence>
<dbReference type="EMBL" id="VEVO01001665">
    <property type="protein sequence ID" value="KAF0021812.1"/>
    <property type="molecule type" value="Genomic_DNA"/>
</dbReference>
<dbReference type="SMART" id="SM00060">
    <property type="entry name" value="FN3"/>
    <property type="match status" value="2"/>
</dbReference>
<protein>
    <recommendedName>
        <fullName evidence="1">Fibronectin type-III domain-containing protein</fullName>
    </recommendedName>
</protein>
<dbReference type="InterPro" id="IPR036116">
    <property type="entry name" value="FN3_sf"/>
</dbReference>
<proteinExistence type="predicted"/>
<feature type="domain" description="Fibronectin type-III" evidence="1">
    <location>
        <begin position="73"/>
        <end position="160"/>
    </location>
</feature>
<feature type="domain" description="Fibronectin type-III" evidence="1">
    <location>
        <begin position="1"/>
        <end position="51"/>
    </location>
</feature>
<dbReference type="PANTHER" id="PTHR46957">
    <property type="entry name" value="CYTOKINE RECEPTOR"/>
    <property type="match status" value="1"/>
</dbReference>
<organism evidence="2 3">
    <name type="scientific">Scophthalmus maximus</name>
    <name type="common">Turbot</name>
    <name type="synonym">Psetta maxima</name>
    <dbReference type="NCBI Taxonomy" id="52904"/>
    <lineage>
        <taxon>Eukaryota</taxon>
        <taxon>Metazoa</taxon>
        <taxon>Chordata</taxon>
        <taxon>Craniata</taxon>
        <taxon>Vertebrata</taxon>
        <taxon>Euteleostomi</taxon>
        <taxon>Actinopterygii</taxon>
        <taxon>Neopterygii</taxon>
        <taxon>Teleostei</taxon>
        <taxon>Neoteleostei</taxon>
        <taxon>Acanthomorphata</taxon>
        <taxon>Carangaria</taxon>
        <taxon>Pleuronectiformes</taxon>
        <taxon>Pleuronectoidei</taxon>
        <taxon>Scophthalmidae</taxon>
        <taxon>Scophthalmus</taxon>
    </lineage>
</organism>
<dbReference type="InterPro" id="IPR013783">
    <property type="entry name" value="Ig-like_fold"/>
</dbReference>
<dbReference type="AlphaFoldDB" id="A0A6A4RS13"/>
<dbReference type="InterPro" id="IPR050713">
    <property type="entry name" value="RTP_Phos/Ushers"/>
</dbReference>
<dbReference type="PROSITE" id="PS50853">
    <property type="entry name" value="FN3"/>
    <property type="match status" value="2"/>
</dbReference>
<comment type="caution">
    <text evidence="2">The sequence shown here is derived from an EMBL/GenBank/DDBJ whole genome shotgun (WGS) entry which is preliminary data.</text>
</comment>
<evidence type="ECO:0000313" key="3">
    <source>
        <dbReference type="Proteomes" id="UP000438429"/>
    </source>
</evidence>
<accession>A0A6A4RS13</accession>
<dbReference type="Pfam" id="PF00041">
    <property type="entry name" value="fn3"/>
    <property type="match status" value="2"/>
</dbReference>
<evidence type="ECO:0000313" key="2">
    <source>
        <dbReference type="EMBL" id="KAF0021812.1"/>
    </source>
</evidence>
<dbReference type="Gene3D" id="2.60.40.10">
    <property type="entry name" value="Immunoglobulins"/>
    <property type="match status" value="3"/>
</dbReference>
<dbReference type="CDD" id="cd00063">
    <property type="entry name" value="FN3"/>
    <property type="match status" value="1"/>
</dbReference>
<dbReference type="PANTHER" id="PTHR46957:SF3">
    <property type="entry name" value="CYTOKINE RECEPTOR"/>
    <property type="match status" value="1"/>
</dbReference>
<reference evidence="2 3" key="1">
    <citation type="submission" date="2019-06" db="EMBL/GenBank/DDBJ databases">
        <title>Draft genomes of female and male turbot (Scophthalmus maximus).</title>
        <authorList>
            <person name="Xu H."/>
            <person name="Xu X.-W."/>
            <person name="Shao C."/>
            <person name="Chen S."/>
        </authorList>
    </citation>
    <scope>NUCLEOTIDE SEQUENCE [LARGE SCALE GENOMIC DNA]</scope>
    <source>
        <strain evidence="2">Ysfricsl-2016a</strain>
        <tissue evidence="2">Blood</tissue>
    </source>
</reference>
<dbReference type="InterPro" id="IPR003961">
    <property type="entry name" value="FN3_dom"/>
</dbReference>
<dbReference type="GO" id="GO:0016020">
    <property type="term" value="C:membrane"/>
    <property type="evidence" value="ECO:0007669"/>
    <property type="project" value="UniProtKB-SubCell"/>
</dbReference>
<evidence type="ECO:0000259" key="1">
    <source>
        <dbReference type="PROSITE" id="PS50853"/>
    </source>
</evidence>